<dbReference type="EMBL" id="JAAGAX010000002">
    <property type="protein sequence ID" value="KAF2322774.1"/>
    <property type="molecule type" value="Genomic_DNA"/>
</dbReference>
<sequence length="160" mass="17683">MIEDLVGPNYVWHVRDFNGPPLDNKLKRYYGKAPAVVELCVQTGAPIPDQYQRTGGNVDAYSIIRGLRFAVEEAQPKTAQPSSPSPWFACTVAVRVFPLQLCHTRELHQVNRLKISPQDVEENICKLTEKGLTPQIGVILCDSYGISKVKSVTGSKICAS</sequence>
<dbReference type="GO" id="GO:0022627">
    <property type="term" value="C:cytosolic small ribosomal subunit"/>
    <property type="evidence" value="ECO:0007669"/>
    <property type="project" value="TreeGrafter"/>
</dbReference>
<gene>
    <name evidence="5" type="ORF">GH714_030600</name>
</gene>
<reference evidence="5 6" key="1">
    <citation type="journal article" date="2020" name="Mol. Plant">
        <title>The Chromosome-Based Rubber Tree Genome Provides New Insights into Spurge Genome Evolution and Rubber Biosynthesis.</title>
        <authorList>
            <person name="Liu J."/>
            <person name="Shi C."/>
            <person name="Shi C.C."/>
            <person name="Li W."/>
            <person name="Zhang Q.J."/>
            <person name="Zhang Y."/>
            <person name="Li K."/>
            <person name="Lu H.F."/>
            <person name="Shi C."/>
            <person name="Zhu S.T."/>
            <person name="Xiao Z.Y."/>
            <person name="Nan H."/>
            <person name="Yue Y."/>
            <person name="Zhu X.G."/>
            <person name="Wu Y."/>
            <person name="Hong X.N."/>
            <person name="Fan G.Y."/>
            <person name="Tong Y."/>
            <person name="Zhang D."/>
            <person name="Mao C.L."/>
            <person name="Liu Y.L."/>
            <person name="Hao S.J."/>
            <person name="Liu W.Q."/>
            <person name="Lv M.Q."/>
            <person name="Zhang H.B."/>
            <person name="Liu Y."/>
            <person name="Hu-Tang G.R."/>
            <person name="Wang J.P."/>
            <person name="Wang J.H."/>
            <person name="Sun Y.H."/>
            <person name="Ni S.B."/>
            <person name="Chen W.B."/>
            <person name="Zhang X.C."/>
            <person name="Jiao Y.N."/>
            <person name="Eichler E.E."/>
            <person name="Li G.H."/>
            <person name="Liu X."/>
            <person name="Gao L.Z."/>
        </authorList>
    </citation>
    <scope>NUCLEOTIDE SEQUENCE [LARGE SCALE GENOMIC DNA]</scope>
    <source>
        <strain evidence="6">cv. GT1</strain>
        <tissue evidence="5">Leaf</tissue>
    </source>
</reference>
<accession>A0A6A6NBS7</accession>
<organism evidence="5 6">
    <name type="scientific">Hevea brasiliensis</name>
    <name type="common">Para rubber tree</name>
    <name type="synonym">Siphonia brasiliensis</name>
    <dbReference type="NCBI Taxonomy" id="3981"/>
    <lineage>
        <taxon>Eukaryota</taxon>
        <taxon>Viridiplantae</taxon>
        <taxon>Streptophyta</taxon>
        <taxon>Embryophyta</taxon>
        <taxon>Tracheophyta</taxon>
        <taxon>Spermatophyta</taxon>
        <taxon>Magnoliopsida</taxon>
        <taxon>eudicotyledons</taxon>
        <taxon>Gunneridae</taxon>
        <taxon>Pentapetalae</taxon>
        <taxon>rosids</taxon>
        <taxon>fabids</taxon>
        <taxon>Malpighiales</taxon>
        <taxon>Euphorbiaceae</taxon>
        <taxon>Crotonoideae</taxon>
        <taxon>Micrandreae</taxon>
        <taxon>Hevea</taxon>
    </lineage>
</organism>
<evidence type="ECO:0000313" key="5">
    <source>
        <dbReference type="EMBL" id="KAF2322774.1"/>
    </source>
</evidence>
<dbReference type="SMART" id="SM01386">
    <property type="entry name" value="Ribosomal_S13_N"/>
    <property type="match status" value="1"/>
</dbReference>
<protein>
    <recommendedName>
        <fullName evidence="4">APO domain-containing protein</fullName>
    </recommendedName>
</protein>
<dbReference type="GO" id="GO:0003735">
    <property type="term" value="F:structural constituent of ribosome"/>
    <property type="evidence" value="ECO:0007669"/>
    <property type="project" value="InterPro"/>
</dbReference>
<dbReference type="GO" id="GO:0005730">
    <property type="term" value="C:nucleolus"/>
    <property type="evidence" value="ECO:0007669"/>
    <property type="project" value="TreeGrafter"/>
</dbReference>
<dbReference type="InterPro" id="IPR012606">
    <property type="entry name" value="Ribosomal_uS15_N"/>
</dbReference>
<dbReference type="PANTHER" id="PTHR11885">
    <property type="entry name" value="RIBOSOMAL PROTEIN S15P/S13E"/>
    <property type="match status" value="1"/>
</dbReference>
<dbReference type="Pfam" id="PF08069">
    <property type="entry name" value="Ribosomal_S13_N"/>
    <property type="match status" value="1"/>
</dbReference>
<comment type="caution">
    <text evidence="5">The sequence shown here is derived from an EMBL/GenBank/DDBJ whole genome shotgun (WGS) entry which is preliminary data.</text>
</comment>
<name>A0A6A6NBS7_HEVBR</name>
<proteinExistence type="inferred from homology"/>
<dbReference type="AlphaFoldDB" id="A0A6A6NBS7"/>
<evidence type="ECO:0000256" key="1">
    <source>
        <dbReference type="ARBA" id="ARBA00008434"/>
    </source>
</evidence>
<dbReference type="Gene3D" id="4.10.860.130">
    <property type="match status" value="1"/>
</dbReference>
<evidence type="ECO:0000256" key="2">
    <source>
        <dbReference type="ARBA" id="ARBA00022980"/>
    </source>
</evidence>
<evidence type="ECO:0000259" key="4">
    <source>
        <dbReference type="PROSITE" id="PS51499"/>
    </source>
</evidence>
<dbReference type="PANTHER" id="PTHR11885:SF25">
    <property type="entry name" value="SMALL RIBOSOMAL SUBUNIT PROTEIN US15Y-RELATED"/>
    <property type="match status" value="1"/>
</dbReference>
<evidence type="ECO:0000256" key="3">
    <source>
        <dbReference type="ARBA" id="ARBA00023274"/>
    </source>
</evidence>
<keyword evidence="3" id="KW-0687">Ribonucleoprotein</keyword>
<dbReference type="InterPro" id="IPR023029">
    <property type="entry name" value="Ribosomal_uS15_arc_euk"/>
</dbReference>
<keyword evidence="2" id="KW-0689">Ribosomal protein</keyword>
<dbReference type="GO" id="GO:0006412">
    <property type="term" value="P:translation"/>
    <property type="evidence" value="ECO:0007669"/>
    <property type="project" value="InterPro"/>
</dbReference>
<evidence type="ECO:0000313" key="6">
    <source>
        <dbReference type="Proteomes" id="UP000467840"/>
    </source>
</evidence>
<feature type="domain" description="APO" evidence="4">
    <location>
        <begin position="1"/>
        <end position="49"/>
    </location>
</feature>
<comment type="similarity">
    <text evidence="1">Belongs to the universal ribosomal protein uS15 family.</text>
</comment>
<dbReference type="Proteomes" id="UP000467840">
    <property type="component" value="Chromosome 11"/>
</dbReference>
<dbReference type="InterPro" id="IPR023342">
    <property type="entry name" value="APO_dom"/>
</dbReference>
<keyword evidence="6" id="KW-1185">Reference proteome</keyword>
<dbReference type="PROSITE" id="PS51499">
    <property type="entry name" value="APO"/>
    <property type="match status" value="1"/>
</dbReference>
<dbReference type="GO" id="GO:0070181">
    <property type="term" value="F:small ribosomal subunit rRNA binding"/>
    <property type="evidence" value="ECO:0007669"/>
    <property type="project" value="TreeGrafter"/>
</dbReference>